<organism evidence="1">
    <name type="scientific">Anopheles darlingi</name>
    <name type="common">Mosquito</name>
    <dbReference type="NCBI Taxonomy" id="43151"/>
    <lineage>
        <taxon>Eukaryota</taxon>
        <taxon>Metazoa</taxon>
        <taxon>Ecdysozoa</taxon>
        <taxon>Arthropoda</taxon>
        <taxon>Hexapoda</taxon>
        <taxon>Insecta</taxon>
        <taxon>Pterygota</taxon>
        <taxon>Neoptera</taxon>
        <taxon>Endopterygota</taxon>
        <taxon>Diptera</taxon>
        <taxon>Nematocera</taxon>
        <taxon>Culicoidea</taxon>
        <taxon>Culicidae</taxon>
        <taxon>Anophelinae</taxon>
        <taxon>Anopheles</taxon>
    </lineage>
</organism>
<protein>
    <submittedName>
        <fullName evidence="1">Uncharacterized protein</fullName>
    </submittedName>
</protein>
<proteinExistence type="predicted"/>
<dbReference type="AlphaFoldDB" id="A0A2M4DBN6"/>
<accession>A0A2M4DBN6</accession>
<name>A0A2M4DBN6_ANODA</name>
<evidence type="ECO:0000313" key="1">
    <source>
        <dbReference type="EMBL" id="MBW74508.1"/>
    </source>
</evidence>
<reference evidence="1" key="1">
    <citation type="submission" date="2018-01" db="EMBL/GenBank/DDBJ databases">
        <title>An insight into the sialome of Amazonian anophelines.</title>
        <authorList>
            <person name="Ribeiro J.M."/>
            <person name="Scarpassa V."/>
            <person name="Calvo E."/>
        </authorList>
    </citation>
    <scope>NUCLEOTIDE SEQUENCE</scope>
</reference>
<dbReference type="EMBL" id="GGFL01010330">
    <property type="protein sequence ID" value="MBW74508.1"/>
    <property type="molecule type" value="Transcribed_RNA"/>
</dbReference>
<sequence>MNRLVRWRHQRLMLGVCTFFNRPTVGRHHRHHHHHHHRGCCCCRRSIFVANAFAFVVNPWGGPVCAWVSV</sequence>